<name>A0A814PCG8_9BILA</name>
<protein>
    <submittedName>
        <fullName evidence="4">Uncharacterized protein</fullName>
    </submittedName>
</protein>
<dbReference type="Proteomes" id="UP000663891">
    <property type="component" value="Unassembled WGS sequence"/>
</dbReference>
<dbReference type="PANTHER" id="PTHR24104">
    <property type="entry name" value="E3 UBIQUITIN-PROTEIN LIGASE NHLRC1-RELATED"/>
    <property type="match status" value="1"/>
</dbReference>
<organism evidence="4 5">
    <name type="scientific">Adineta steineri</name>
    <dbReference type="NCBI Taxonomy" id="433720"/>
    <lineage>
        <taxon>Eukaryota</taxon>
        <taxon>Metazoa</taxon>
        <taxon>Spiralia</taxon>
        <taxon>Gnathifera</taxon>
        <taxon>Rotifera</taxon>
        <taxon>Eurotatoria</taxon>
        <taxon>Bdelloidea</taxon>
        <taxon>Adinetida</taxon>
        <taxon>Adinetidae</taxon>
        <taxon>Adineta</taxon>
    </lineage>
</organism>
<evidence type="ECO:0000256" key="2">
    <source>
        <dbReference type="PROSITE-ProRule" id="PRU00504"/>
    </source>
</evidence>
<dbReference type="OrthoDB" id="342730at2759"/>
<evidence type="ECO:0000256" key="3">
    <source>
        <dbReference type="SAM" id="Phobius"/>
    </source>
</evidence>
<keyword evidence="1" id="KW-0677">Repeat</keyword>
<keyword evidence="3" id="KW-0472">Membrane</keyword>
<keyword evidence="3" id="KW-1133">Transmembrane helix</keyword>
<dbReference type="InterPro" id="IPR011042">
    <property type="entry name" value="6-blade_b-propeller_TolB-like"/>
</dbReference>
<keyword evidence="3" id="KW-0812">Transmembrane</keyword>
<dbReference type="PANTHER" id="PTHR24104:SF25">
    <property type="entry name" value="PROTEIN LIN-41"/>
    <property type="match status" value="1"/>
</dbReference>
<feature type="transmembrane region" description="Helical" evidence="3">
    <location>
        <begin position="27"/>
        <end position="49"/>
    </location>
</feature>
<evidence type="ECO:0000256" key="1">
    <source>
        <dbReference type="ARBA" id="ARBA00022737"/>
    </source>
</evidence>
<reference evidence="4" key="1">
    <citation type="submission" date="2021-02" db="EMBL/GenBank/DDBJ databases">
        <authorList>
            <person name="Nowell W R."/>
        </authorList>
    </citation>
    <scope>NUCLEOTIDE SEQUENCE</scope>
</reference>
<comment type="caution">
    <text evidence="4">The sequence shown here is derived from an EMBL/GenBank/DDBJ whole genome shotgun (WGS) entry which is preliminary data.</text>
</comment>
<dbReference type="SUPFAM" id="SSF63829">
    <property type="entry name" value="Calcium-dependent phosphotriesterase"/>
    <property type="match status" value="1"/>
</dbReference>
<sequence>MSDWKNEDKIRQSTRSRTRSSSFNWKAILLLIIIVVIFLITIGCITMWACYMKKVETTNNTTTTETTNLTTSTDSHTTTMNASKFKKWNQTAITVAGGNVQGHESNQLSRSEGIFIDKNKNVFIADRWNHRIVEWKYNATEGQIIAGGKQGNEIDQLYWPTDIVIDEQNHSIIIADYRNKRVMQWSNQQPQILIDNIECHGVALDKHGFLYVTDVEKNEVRRWKMGDYNNKGTVVAGAKGKGDKLNQLDFPAFIFVDEDQSVYISDKDNHRVMKWRKDATEGTVVAGGNGEGRKRNQLSYPRAVAVDDLGQIYVADWGNDRVMRWCEGKEEGDIVIGKNNQGNQSKQLYGPTGLSFDAEGNLYVADTLTHQIVKFEIIS</sequence>
<feature type="repeat" description="NHL" evidence="2">
    <location>
        <begin position="292"/>
        <end position="322"/>
    </location>
</feature>
<dbReference type="CDD" id="cd05819">
    <property type="entry name" value="NHL"/>
    <property type="match status" value="1"/>
</dbReference>
<dbReference type="Pfam" id="PF01436">
    <property type="entry name" value="NHL"/>
    <property type="match status" value="2"/>
</dbReference>
<dbReference type="PROSITE" id="PS51125">
    <property type="entry name" value="NHL"/>
    <property type="match status" value="1"/>
</dbReference>
<proteinExistence type="predicted"/>
<dbReference type="EMBL" id="CAJNON010000210">
    <property type="protein sequence ID" value="CAF1106004.1"/>
    <property type="molecule type" value="Genomic_DNA"/>
</dbReference>
<dbReference type="GO" id="GO:0008270">
    <property type="term" value="F:zinc ion binding"/>
    <property type="evidence" value="ECO:0007669"/>
    <property type="project" value="UniProtKB-KW"/>
</dbReference>
<dbReference type="Gene3D" id="2.120.10.30">
    <property type="entry name" value="TolB, C-terminal domain"/>
    <property type="match status" value="2"/>
</dbReference>
<evidence type="ECO:0000313" key="4">
    <source>
        <dbReference type="EMBL" id="CAF1106004.1"/>
    </source>
</evidence>
<dbReference type="InterPro" id="IPR050952">
    <property type="entry name" value="TRIM-NHL_E3_ligases"/>
</dbReference>
<accession>A0A814PCG8</accession>
<dbReference type="InterPro" id="IPR001258">
    <property type="entry name" value="NHL_repeat"/>
</dbReference>
<dbReference type="AlphaFoldDB" id="A0A814PCG8"/>
<evidence type="ECO:0000313" key="5">
    <source>
        <dbReference type="Proteomes" id="UP000663891"/>
    </source>
</evidence>
<gene>
    <name evidence="4" type="ORF">VCS650_LOCUS20367</name>
</gene>